<reference evidence="3" key="1">
    <citation type="submission" date="2017-10" db="EMBL/GenBank/DDBJ databases">
        <title>Rapid genome shrinkage in a self-fertile nematode reveals novel sperm competition proteins.</title>
        <authorList>
            <person name="Yin D."/>
            <person name="Schwarz E.M."/>
            <person name="Thomas C.G."/>
            <person name="Felde R.L."/>
            <person name="Korf I.F."/>
            <person name="Cutter A.D."/>
            <person name="Schartner C.M."/>
            <person name="Ralston E.J."/>
            <person name="Meyer B.J."/>
            <person name="Haag E.S."/>
        </authorList>
    </citation>
    <scope>NUCLEOTIDE SEQUENCE [LARGE SCALE GENOMIC DNA]</scope>
    <source>
        <strain evidence="3">JU1422</strain>
    </source>
</reference>
<evidence type="ECO:0000313" key="2">
    <source>
        <dbReference type="EMBL" id="PIC16419.1"/>
    </source>
</evidence>
<keyword evidence="3" id="KW-1185">Reference proteome</keyword>
<dbReference type="InterPro" id="IPR012885">
    <property type="entry name" value="F-box_Sdz-33"/>
</dbReference>
<name>A0A2G5SND1_9PELO</name>
<dbReference type="PANTHER" id="PTHR22899:SF0">
    <property type="entry name" value="F-BOX ASSOCIATED DOMAIN-CONTAINING PROTEIN-RELATED"/>
    <property type="match status" value="1"/>
</dbReference>
<dbReference type="Proteomes" id="UP000230233">
    <property type="component" value="Chromosome X"/>
</dbReference>
<evidence type="ECO:0000259" key="1">
    <source>
        <dbReference type="Pfam" id="PF07735"/>
    </source>
</evidence>
<evidence type="ECO:0000313" key="3">
    <source>
        <dbReference type="Proteomes" id="UP000230233"/>
    </source>
</evidence>
<dbReference type="Pfam" id="PF07735">
    <property type="entry name" value="FBA_2"/>
    <property type="match status" value="1"/>
</dbReference>
<dbReference type="EMBL" id="PDUG01000006">
    <property type="protein sequence ID" value="PIC16419.1"/>
    <property type="molecule type" value="Genomic_DNA"/>
</dbReference>
<protein>
    <recommendedName>
        <fullName evidence="1">Sdz-33 F-box domain-containing protein</fullName>
    </recommendedName>
</protein>
<sequence>MVNETIRPENSFSDLRKSIVENSSLSDILRLSSYSAESKRFVKENIRPLGGINIQFYNTVYLRFNGTDREEYSECDTQEAHQYGFELMKPDYANVHVETTDGNHDYELRRELENKTGIEYRRHLMHIMDTFNKAEIESMDIGVFENLYPARVIQRTFEGLKIGTVRLTGIDYFRNADFAKAIIEICRSAKNLILPPLNPEFPTSLLTYKREYVRWGNSVFKNDFIELSHLVFLDCRGLKIHAYHEPSSTRCMNLFLKIWKAGAIRRLEYFCLVVTGTVDIKAVLEYLEHTKQPHELCRTFKVFGDDGEVTDTDVHGGYDVKARDGLVATILVTEIGITPNGPFYDWHIEMFVHPIAIELEVDGFAGLTLEETR</sequence>
<feature type="domain" description="Sdz-33 F-box" evidence="1">
    <location>
        <begin position="222"/>
        <end position="272"/>
    </location>
</feature>
<dbReference type="OrthoDB" id="10445017at2759"/>
<dbReference type="InterPro" id="IPR053222">
    <property type="entry name" value="Zygotic_Embryogenesis-Asso"/>
</dbReference>
<gene>
    <name evidence="2" type="primary">Cnig_chr_X.g23029</name>
    <name evidence="2" type="ORF">B9Z55_023029</name>
</gene>
<dbReference type="PANTHER" id="PTHR22899">
    <property type="entry name" value="CYCLIN-RELATED F-BOX FAMILY"/>
    <property type="match status" value="1"/>
</dbReference>
<dbReference type="AlphaFoldDB" id="A0A2G5SND1"/>
<proteinExistence type="predicted"/>
<comment type="caution">
    <text evidence="2">The sequence shown here is derived from an EMBL/GenBank/DDBJ whole genome shotgun (WGS) entry which is preliminary data.</text>
</comment>
<organism evidence="2 3">
    <name type="scientific">Caenorhabditis nigoni</name>
    <dbReference type="NCBI Taxonomy" id="1611254"/>
    <lineage>
        <taxon>Eukaryota</taxon>
        <taxon>Metazoa</taxon>
        <taxon>Ecdysozoa</taxon>
        <taxon>Nematoda</taxon>
        <taxon>Chromadorea</taxon>
        <taxon>Rhabditida</taxon>
        <taxon>Rhabditina</taxon>
        <taxon>Rhabditomorpha</taxon>
        <taxon>Rhabditoidea</taxon>
        <taxon>Rhabditidae</taxon>
        <taxon>Peloderinae</taxon>
        <taxon>Caenorhabditis</taxon>
    </lineage>
</organism>
<accession>A0A2G5SND1</accession>